<keyword evidence="2" id="KW-0813">Transport</keyword>
<feature type="transmembrane region" description="Helical" evidence="7">
    <location>
        <begin position="45"/>
        <end position="66"/>
    </location>
</feature>
<keyword evidence="4 7" id="KW-0812">Transmembrane</keyword>
<keyword evidence="3" id="KW-1003">Cell membrane</keyword>
<sequence length="429" mass="45200">MKNINLKFALWQQVLLAMVLGAIAGLVLGTDALLLKPLGTAYINAIKMLVIPLVFFSLILSVTSLGQGKGLGRIATKTVGLFLLTALMASLIGLAVGTAFQFNTDQNLVAAQVTEKVIPPVSQVLVDLIPANPIAAMAQGQVLPVMLFAILLGLALRNIGEKGAAMLVVVRSGADMMFEVTRLVLLFTPVGVFGLIAWVVGTYGLEMLLPLGKFILAIYVGCLLHISLTYGGFVHFFSSMKVTDYFKAIFPVQLVALSTCSSYATLPASYKAVTEDLKVSKDYAGFVLPLGSTINMDGCGGIYPAIAAIFIANLYGIELQFVDYLLIVGTATLASLGTAGVPGTALVMLTVTLTVVGLPLEGIAFIAAIDRIVDMIRTTTNVTGDTMVALVVAEQEGLLNAAATEEKLQDDTVFAKALAETPVSCDIRS</sequence>
<feature type="transmembrane region" description="Helical" evidence="7">
    <location>
        <begin position="78"/>
        <end position="100"/>
    </location>
</feature>
<keyword evidence="6 7" id="KW-0472">Membrane</keyword>
<evidence type="ECO:0000256" key="7">
    <source>
        <dbReference type="SAM" id="Phobius"/>
    </source>
</evidence>
<dbReference type="RefSeq" id="WP_046519730.1">
    <property type="nucleotide sequence ID" value="NZ_LAVS01000016.1"/>
</dbReference>
<dbReference type="EMBL" id="RRCF01000002">
    <property type="protein sequence ID" value="RRJ21160.1"/>
    <property type="molecule type" value="Genomic_DNA"/>
</dbReference>
<dbReference type="PANTHER" id="PTHR42865">
    <property type="entry name" value="PROTON/GLUTAMATE-ASPARTATE SYMPORTER"/>
    <property type="match status" value="1"/>
</dbReference>
<dbReference type="GO" id="GO:0005886">
    <property type="term" value="C:plasma membrane"/>
    <property type="evidence" value="ECO:0007669"/>
    <property type="project" value="UniProtKB-SubCell"/>
</dbReference>
<evidence type="ECO:0000313" key="8">
    <source>
        <dbReference type="EMBL" id="RRJ21160.1"/>
    </source>
</evidence>
<keyword evidence="9" id="KW-1185">Reference proteome</keyword>
<dbReference type="PANTHER" id="PTHR42865:SF7">
    <property type="entry name" value="PROTON_GLUTAMATE-ASPARTATE SYMPORTER"/>
    <property type="match status" value="1"/>
</dbReference>
<dbReference type="Pfam" id="PF00375">
    <property type="entry name" value="SDF"/>
    <property type="match status" value="1"/>
</dbReference>
<feature type="transmembrane region" description="Helical" evidence="7">
    <location>
        <begin position="134"/>
        <end position="156"/>
    </location>
</feature>
<evidence type="ECO:0000256" key="2">
    <source>
        <dbReference type="ARBA" id="ARBA00022448"/>
    </source>
</evidence>
<accession>A0A3P3QKZ9</accession>
<dbReference type="Proteomes" id="UP000276260">
    <property type="component" value="Unassembled WGS sequence"/>
</dbReference>
<feature type="transmembrane region" description="Helical" evidence="7">
    <location>
        <begin position="211"/>
        <end position="233"/>
    </location>
</feature>
<protein>
    <submittedName>
        <fullName evidence="8">Dicarboxylate/amino acid:cation symporter</fullName>
    </submittedName>
</protein>
<feature type="transmembrane region" description="Helical" evidence="7">
    <location>
        <begin position="321"/>
        <end position="339"/>
    </location>
</feature>
<feature type="transmembrane region" description="Helical" evidence="7">
    <location>
        <begin position="183"/>
        <end position="205"/>
    </location>
</feature>
<evidence type="ECO:0000256" key="5">
    <source>
        <dbReference type="ARBA" id="ARBA00022989"/>
    </source>
</evidence>
<evidence type="ECO:0000256" key="1">
    <source>
        <dbReference type="ARBA" id="ARBA00004651"/>
    </source>
</evidence>
<keyword evidence="5 7" id="KW-1133">Transmembrane helix</keyword>
<evidence type="ECO:0000256" key="3">
    <source>
        <dbReference type="ARBA" id="ARBA00022475"/>
    </source>
</evidence>
<dbReference type="Gene3D" id="1.10.3860.10">
    <property type="entry name" value="Sodium:dicarboxylate symporter"/>
    <property type="match status" value="1"/>
</dbReference>
<dbReference type="InterPro" id="IPR036458">
    <property type="entry name" value="Na:dicarbo_symporter_sf"/>
</dbReference>
<comment type="caution">
    <text evidence="8">The sequence shown here is derived from an EMBL/GenBank/DDBJ whole genome shotgun (WGS) entry which is preliminary data.</text>
</comment>
<dbReference type="SUPFAM" id="SSF118215">
    <property type="entry name" value="Proton glutamate symport protein"/>
    <property type="match status" value="1"/>
</dbReference>
<feature type="transmembrane region" description="Helical" evidence="7">
    <location>
        <begin position="345"/>
        <end position="369"/>
    </location>
</feature>
<evidence type="ECO:0000256" key="6">
    <source>
        <dbReference type="ARBA" id="ARBA00023136"/>
    </source>
</evidence>
<dbReference type="AlphaFoldDB" id="A0A3P3QKZ9"/>
<evidence type="ECO:0000313" key="9">
    <source>
        <dbReference type="Proteomes" id="UP000276260"/>
    </source>
</evidence>
<evidence type="ECO:0000256" key="4">
    <source>
        <dbReference type="ARBA" id="ARBA00022692"/>
    </source>
</evidence>
<dbReference type="OrthoDB" id="9766690at2"/>
<dbReference type="InterPro" id="IPR001991">
    <property type="entry name" value="Na-dicarboxylate_symporter"/>
</dbReference>
<name>A0A3P3QKZ9_9GAMM</name>
<proteinExistence type="predicted"/>
<feature type="transmembrane region" description="Helical" evidence="7">
    <location>
        <begin position="286"/>
        <end position="314"/>
    </location>
</feature>
<organism evidence="8 9">
    <name type="scientific">Rheinheimera mesophila</name>
    <dbReference type="NCBI Taxonomy" id="1547515"/>
    <lineage>
        <taxon>Bacteria</taxon>
        <taxon>Pseudomonadati</taxon>
        <taxon>Pseudomonadota</taxon>
        <taxon>Gammaproteobacteria</taxon>
        <taxon>Chromatiales</taxon>
        <taxon>Chromatiaceae</taxon>
        <taxon>Rheinheimera</taxon>
    </lineage>
</organism>
<gene>
    <name evidence="8" type="ORF">EIK76_09760</name>
</gene>
<feature type="transmembrane region" description="Helical" evidence="7">
    <location>
        <begin position="245"/>
        <end position="266"/>
    </location>
</feature>
<dbReference type="GO" id="GO:0006835">
    <property type="term" value="P:dicarboxylic acid transport"/>
    <property type="evidence" value="ECO:0007669"/>
    <property type="project" value="TreeGrafter"/>
</dbReference>
<dbReference type="GO" id="GO:0015293">
    <property type="term" value="F:symporter activity"/>
    <property type="evidence" value="ECO:0007669"/>
    <property type="project" value="UniProtKB-KW"/>
</dbReference>
<dbReference type="PRINTS" id="PR00173">
    <property type="entry name" value="EDTRNSPORT"/>
</dbReference>
<comment type="subcellular location">
    <subcellularLocation>
        <location evidence="1">Cell membrane</location>
        <topology evidence="1">Multi-pass membrane protein</topology>
    </subcellularLocation>
</comment>
<reference evidence="8 9" key="1">
    <citation type="submission" date="2018-11" db="EMBL/GenBank/DDBJ databases">
        <title>Draft genome analysis of Rheinheimera mesophila isolated from an industrial waste site.</title>
        <authorList>
            <person name="Yu Q."/>
            <person name="Qi Y."/>
            <person name="Zhang H."/>
            <person name="Lu Y."/>
            <person name="Pu J."/>
        </authorList>
    </citation>
    <scope>NUCLEOTIDE SEQUENCE [LARGE SCALE GENOMIC DNA]</scope>
    <source>
        <strain evidence="8 9">IITR13</strain>
    </source>
</reference>